<dbReference type="OrthoDB" id="350401at2"/>
<organism evidence="1 2">
    <name type="scientific">Borrelia coriaceae ATCC 43381</name>
    <dbReference type="NCBI Taxonomy" id="1408429"/>
    <lineage>
        <taxon>Bacteria</taxon>
        <taxon>Pseudomonadati</taxon>
        <taxon>Spirochaetota</taxon>
        <taxon>Spirochaetia</taxon>
        <taxon>Spirochaetales</taxon>
        <taxon>Borreliaceae</taxon>
        <taxon>Borrelia</taxon>
    </lineage>
</organism>
<sequence length="277" mass="32064">MVIAFLFFCTFSNLYAFLEFGKGEKFDLVSDFGESKDDTLSIGIKLRALDIHFSIFSNNYKILYYRNKMSENDRSVLIIFDKDLGFNLEFFGDFLYKNDKVFLKNNNKVFDVVVIDQYSGQVINPLFVIKNKNNLNINSSFLLGNIFLKGKDDASFELKRGVDLGLELGSYGLVLNFLKKDISVLKDLHGIYYFEVFLNNKSIFRADFQSMALNGNSYVVFRDKGYNNLDVFNIKKDNGNIEINNLEFISGYNEIKIKYGDVYNTENSLIYRLTLNE</sequence>
<dbReference type="PATRIC" id="fig|1313292.3.peg.323"/>
<protein>
    <submittedName>
        <fullName evidence="1">Uncharacterized protein</fullName>
    </submittedName>
</protein>
<evidence type="ECO:0000313" key="1">
    <source>
        <dbReference type="EMBL" id="AHH10476.1"/>
    </source>
</evidence>
<gene>
    <name evidence="1" type="ORF">BCO_0084400</name>
</gene>
<dbReference type="Proteomes" id="UP000019330">
    <property type="component" value="Chromosome"/>
</dbReference>
<dbReference type="AlphaFoldDB" id="W5SZK6"/>
<reference evidence="1" key="1">
    <citation type="submission" date="2013-04" db="EMBL/GenBank/DDBJ databases">
        <title>Comparative Genomics of Relapsing Fever Spirochetes.</title>
        <authorList>
            <person name="Schwan T.G."/>
            <person name="Raffel S.J."/>
            <person name="Porcella S.F."/>
            <person name="Martens C.A."/>
            <person name="Bruno D.P."/>
            <person name="Ricklefs S.M."/>
            <person name="Barbian K.B."/>
        </authorList>
    </citation>
    <scope>NUCLEOTIDE SEQUENCE [LARGE SCALE GENOMIC DNA]</scope>
    <source>
        <strain evidence="1">Co53</strain>
    </source>
</reference>
<dbReference type="EMBL" id="CP005745">
    <property type="protein sequence ID" value="AHH10476.1"/>
    <property type="molecule type" value="Genomic_DNA"/>
</dbReference>
<evidence type="ECO:0000313" key="2">
    <source>
        <dbReference type="Proteomes" id="UP000019330"/>
    </source>
</evidence>
<proteinExistence type="predicted"/>
<dbReference type="RefSeq" id="WP_081725118.1">
    <property type="nucleotide sequence ID" value="NZ_CP005745.1"/>
</dbReference>
<keyword evidence="2" id="KW-1185">Reference proteome</keyword>
<dbReference type="STRING" id="1313292.BCO_0084400"/>
<name>W5SZK6_9SPIR</name>
<dbReference type="HOGENOM" id="CLU_1007108_0_0_12"/>
<accession>W5SZK6</accession>